<keyword evidence="3" id="KW-1185">Reference proteome</keyword>
<reference evidence="2 3" key="1">
    <citation type="submission" date="2018-12" db="EMBL/GenBank/DDBJ databases">
        <authorList>
            <person name="Sun L."/>
            <person name="Chen Z."/>
        </authorList>
    </citation>
    <scope>NUCLEOTIDE SEQUENCE [LARGE SCALE GENOMIC DNA]</scope>
    <source>
        <strain evidence="2 3">DSM 15890</strain>
    </source>
</reference>
<comment type="caution">
    <text evidence="2">The sequence shown here is derived from an EMBL/GenBank/DDBJ whole genome shotgun (WGS) entry which is preliminary data.</text>
</comment>
<dbReference type="OrthoDB" id="2738698at2"/>
<name>A0A433XVN0_9BACL</name>
<protein>
    <submittedName>
        <fullName evidence="2">Uncharacterized protein</fullName>
    </submittedName>
</protein>
<evidence type="ECO:0000256" key="1">
    <source>
        <dbReference type="SAM" id="Phobius"/>
    </source>
</evidence>
<evidence type="ECO:0000313" key="2">
    <source>
        <dbReference type="EMBL" id="RUT38724.1"/>
    </source>
</evidence>
<dbReference type="EMBL" id="RZNY01000051">
    <property type="protein sequence ID" value="RUT38724.1"/>
    <property type="molecule type" value="Genomic_DNA"/>
</dbReference>
<keyword evidence="1" id="KW-0472">Membrane</keyword>
<keyword evidence="1" id="KW-1133">Transmembrane helix</keyword>
<dbReference type="AlphaFoldDB" id="A0A433XVN0"/>
<gene>
    <name evidence="2" type="ORF">EJP82_26695</name>
</gene>
<feature type="transmembrane region" description="Helical" evidence="1">
    <location>
        <begin position="65"/>
        <end position="85"/>
    </location>
</feature>
<keyword evidence="1" id="KW-0812">Transmembrane</keyword>
<evidence type="ECO:0000313" key="3">
    <source>
        <dbReference type="Proteomes" id="UP000279446"/>
    </source>
</evidence>
<organism evidence="2 3">
    <name type="scientific">Paenibacillus anaericanus</name>
    <dbReference type="NCBI Taxonomy" id="170367"/>
    <lineage>
        <taxon>Bacteria</taxon>
        <taxon>Bacillati</taxon>
        <taxon>Bacillota</taxon>
        <taxon>Bacilli</taxon>
        <taxon>Bacillales</taxon>
        <taxon>Paenibacillaceae</taxon>
        <taxon>Paenibacillus</taxon>
    </lineage>
</organism>
<proteinExistence type="predicted"/>
<accession>A0A433XVN0</accession>
<dbReference type="Proteomes" id="UP000279446">
    <property type="component" value="Unassembled WGS sequence"/>
</dbReference>
<sequence length="91" mass="10795">MRTILLAIYLILIAFFGVLKVPVTLIWGPKQEVDSAKFVALWNLQEKHKTIDDYLPIYELNIVRLLYEFFVISLIMYLIYLIFVIQKDKKS</sequence>